<gene>
    <name evidence="3" type="ORF">CXQ85_004053</name>
</gene>
<dbReference type="AlphaFoldDB" id="A0A2V1B0B1"/>
<dbReference type="InterPro" id="IPR051957">
    <property type="entry name" value="CRISP-LCCL_domain"/>
</dbReference>
<reference evidence="3 4" key="1">
    <citation type="submission" date="2017-12" db="EMBL/GenBank/DDBJ databases">
        <title>Genome Sequence of a Multidrug-Resistant Candida haemulonii Isolate from a Patient with Chronic Leg Ulcers in Israel.</title>
        <authorList>
            <person name="Chow N.A."/>
            <person name="Gade L."/>
            <person name="Batra D."/>
            <person name="Rowe L.A."/>
            <person name="Ben-Ami R."/>
            <person name="Loparev V.N."/>
            <person name="Litvintseva A.P."/>
        </authorList>
    </citation>
    <scope>NUCLEOTIDE SEQUENCE [LARGE SCALE GENOMIC DNA]</scope>
    <source>
        <strain evidence="3 4">B11899</strain>
    </source>
</reference>
<proteinExistence type="predicted"/>
<feature type="transmembrane region" description="Helical" evidence="2">
    <location>
        <begin position="110"/>
        <end position="129"/>
    </location>
</feature>
<keyword evidence="2" id="KW-0472">Membrane</keyword>
<dbReference type="EMBL" id="PKFO01000011">
    <property type="protein sequence ID" value="PVH23760.1"/>
    <property type="molecule type" value="Genomic_DNA"/>
</dbReference>
<dbReference type="PANTHER" id="PTHR31331">
    <property type="entry name" value="LCCL DOMAIN PROTEIN (AFU_ORTHOLOGUE AFUA_5G08630)"/>
    <property type="match status" value="1"/>
</dbReference>
<evidence type="ECO:0000313" key="3">
    <source>
        <dbReference type="EMBL" id="PVH23760.1"/>
    </source>
</evidence>
<feature type="compositionally biased region" description="Polar residues" evidence="1">
    <location>
        <begin position="30"/>
        <end position="40"/>
    </location>
</feature>
<protein>
    <submittedName>
        <fullName evidence="3">Uncharacterized protein</fullName>
    </submittedName>
</protein>
<comment type="caution">
    <text evidence="3">The sequence shown here is derived from an EMBL/GenBank/DDBJ whole genome shotgun (WGS) entry which is preliminary data.</text>
</comment>
<sequence length="694" mass="77646">MPDEQRSSLLAGNKDVDIDPEQEVGGPSTIHETAQDQSPDGSPDPEDIEIARWGALHPKTWKDSVKRFFVAWVNGPAHPRDDPPRPIGKLRQIELLPDRFRLKVSPSVRYIVFMIYMLVWIAIWSRVLLPYFTEMPEVAGDPDATVISLTCSDSYDFWKGKNAACGLDAKSCPKLHQDKDVIIRCPALCDRGSWLYSSRAVGDQMVKYRGLFVGGGKKDKGDDGTITYPYRADSFPCGAGVHAGIISPFYGGCARASFASGPQTSFPATKGKYGVSDSIQFSSFFPTSYVFQELEASVSHCKDPRLVVLIMNIILGLPIVVLGSSAVFVWTITSVGFWTISLATDPPKLVNPAYSETFYELISLSLGRFLPTCFVMYFLWKVSIKRTFSKPQETIHEEEYSPGLTPSSSPMSRIIFWYPFFWLGVLNNITFDRLPVDRLTWKDLQAQPGALLTVSVFAVIIIVCVVTQAYSVWLSGRFNKLIKIYIMMFASLFAIAWIPGLTLRIHHYIFALMFIPGCSTRGRTAYVFQGLLLGLFLSGVARWGYASIAETNLSLLRGEPAGRVTPPTIFDVNATEGRIYWEDSFDAKKKPIDEKVLLKELTKYSEVSLLINDVERYRGKNEGSLNITELVENNKYLNDLVSLSMSQETTPSDVDLYLRIARYDPNGKRHGDFTKAYILQYPSFNLTKAAAGVT</sequence>
<organism evidence="3 4">
    <name type="scientific">Candidozyma haemuli</name>
    <dbReference type="NCBI Taxonomy" id="45357"/>
    <lineage>
        <taxon>Eukaryota</taxon>
        <taxon>Fungi</taxon>
        <taxon>Dikarya</taxon>
        <taxon>Ascomycota</taxon>
        <taxon>Saccharomycotina</taxon>
        <taxon>Pichiomycetes</taxon>
        <taxon>Metschnikowiaceae</taxon>
        <taxon>Candidozyma</taxon>
    </lineage>
</organism>
<feature type="transmembrane region" description="Helical" evidence="2">
    <location>
        <begin position="451"/>
        <end position="473"/>
    </location>
</feature>
<evidence type="ECO:0000256" key="2">
    <source>
        <dbReference type="SAM" id="Phobius"/>
    </source>
</evidence>
<name>A0A2V1B0B1_9ASCO</name>
<dbReference type="VEuPathDB" id="FungiDB:CXQ85_004053"/>
<accession>A0A2V1B0B1</accession>
<feature type="transmembrane region" description="Helical" evidence="2">
    <location>
        <begin position="485"/>
        <end position="505"/>
    </location>
</feature>
<keyword evidence="2" id="KW-0812">Transmembrane</keyword>
<dbReference type="RefSeq" id="XP_025344700.1">
    <property type="nucleotide sequence ID" value="XM_025487684.1"/>
</dbReference>
<dbReference type="Proteomes" id="UP000244309">
    <property type="component" value="Unassembled WGS sequence"/>
</dbReference>
<dbReference type="OrthoDB" id="441660at2759"/>
<feature type="transmembrane region" description="Helical" evidence="2">
    <location>
        <begin position="306"/>
        <end position="338"/>
    </location>
</feature>
<dbReference type="SUPFAM" id="SSF69848">
    <property type="entry name" value="LCCL domain"/>
    <property type="match status" value="1"/>
</dbReference>
<dbReference type="InterPro" id="IPR036609">
    <property type="entry name" value="LCCL_sf"/>
</dbReference>
<feature type="transmembrane region" description="Helical" evidence="2">
    <location>
        <begin position="358"/>
        <end position="380"/>
    </location>
</feature>
<keyword evidence="2" id="KW-1133">Transmembrane helix</keyword>
<feature type="transmembrane region" description="Helical" evidence="2">
    <location>
        <begin position="525"/>
        <end position="545"/>
    </location>
</feature>
<evidence type="ECO:0000256" key="1">
    <source>
        <dbReference type="SAM" id="MobiDB-lite"/>
    </source>
</evidence>
<keyword evidence="4" id="KW-1185">Reference proteome</keyword>
<dbReference type="Gene3D" id="2.170.130.20">
    <property type="entry name" value="LCCL-like domain"/>
    <property type="match status" value="1"/>
</dbReference>
<feature type="region of interest" description="Disordered" evidence="1">
    <location>
        <begin position="1"/>
        <end position="47"/>
    </location>
</feature>
<evidence type="ECO:0000313" key="4">
    <source>
        <dbReference type="Proteomes" id="UP000244309"/>
    </source>
</evidence>
<dbReference type="PANTHER" id="PTHR31331:SF1">
    <property type="entry name" value="CYSTEINE RICH SECRETORY PROTEIN LCCL DOMAIN CONTAINING 2"/>
    <property type="match status" value="1"/>
</dbReference>
<dbReference type="GeneID" id="37009383"/>